<gene>
    <name evidence="5" type="ORF">CTOB1V02_LOCUS3627</name>
</gene>
<dbReference type="InterPro" id="IPR008555">
    <property type="entry name" value="SIKE"/>
</dbReference>
<dbReference type="AlphaFoldDB" id="A0A7R8W669"/>
<dbReference type="OrthoDB" id="21214at2759"/>
<organism evidence="5">
    <name type="scientific">Cyprideis torosa</name>
    <dbReference type="NCBI Taxonomy" id="163714"/>
    <lineage>
        <taxon>Eukaryota</taxon>
        <taxon>Metazoa</taxon>
        <taxon>Ecdysozoa</taxon>
        <taxon>Arthropoda</taxon>
        <taxon>Crustacea</taxon>
        <taxon>Oligostraca</taxon>
        <taxon>Ostracoda</taxon>
        <taxon>Podocopa</taxon>
        <taxon>Podocopida</taxon>
        <taxon>Cytherocopina</taxon>
        <taxon>Cytheroidea</taxon>
        <taxon>Cytherideidae</taxon>
        <taxon>Cyprideis</taxon>
    </lineage>
</organism>
<feature type="compositionally biased region" description="Polar residues" evidence="4">
    <location>
        <begin position="275"/>
        <end position="286"/>
    </location>
</feature>
<feature type="compositionally biased region" description="Polar residues" evidence="4">
    <location>
        <begin position="240"/>
        <end position="259"/>
    </location>
</feature>
<reference evidence="5" key="1">
    <citation type="submission" date="2020-11" db="EMBL/GenBank/DDBJ databases">
        <authorList>
            <person name="Tran Van P."/>
        </authorList>
    </citation>
    <scope>NUCLEOTIDE SEQUENCE</scope>
</reference>
<dbReference type="PANTHER" id="PTHR12186">
    <property type="entry name" value="SIKE FAMILY MEMBER"/>
    <property type="match status" value="1"/>
</dbReference>
<comment type="similarity">
    <text evidence="1">Belongs to the SIKE family.</text>
</comment>
<feature type="coiled-coil region" evidence="3">
    <location>
        <begin position="87"/>
        <end position="121"/>
    </location>
</feature>
<accession>A0A7R8W669</accession>
<evidence type="ECO:0000256" key="2">
    <source>
        <dbReference type="ARBA" id="ARBA00023054"/>
    </source>
</evidence>
<dbReference type="EMBL" id="OB660639">
    <property type="protein sequence ID" value="CAD7225695.1"/>
    <property type="molecule type" value="Genomic_DNA"/>
</dbReference>
<evidence type="ECO:0000313" key="5">
    <source>
        <dbReference type="EMBL" id="CAD7225695.1"/>
    </source>
</evidence>
<protein>
    <submittedName>
        <fullName evidence="5">Uncharacterized protein</fullName>
    </submittedName>
</protein>
<evidence type="ECO:0000256" key="1">
    <source>
        <dbReference type="ARBA" id="ARBA00005537"/>
    </source>
</evidence>
<name>A0A7R8W669_9CRUS</name>
<feature type="compositionally biased region" description="Low complexity" evidence="4">
    <location>
        <begin position="260"/>
        <end position="274"/>
    </location>
</feature>
<feature type="region of interest" description="Disordered" evidence="4">
    <location>
        <begin position="228"/>
        <end position="286"/>
    </location>
</feature>
<sequence>MVAFAESEPVSHPLATDMSGLKIQQILENAKLLAGRLRDDDIHVDRLISQTQAVLESVDGMKEYQDELDEMNEVSHQRPRSVVAQGIQQEKRHIRELQHENRELQAALEETQNALDMVMTKYREQMSKLAKIRSLEKLPELQAHTESAESVRTKVEKISEMGAVMRSAIQMDEEDARKEQALVTQLLVENEGLRELLRISQKFGSVPPGNQVKGDNVTSTIKDESYTAGAGSVSLPPSCEGTSGSNSTKLSSLPVSTSVPAQAAESSPANPASSETVPSFSSVIQV</sequence>
<dbReference type="Pfam" id="PF05769">
    <property type="entry name" value="SIKE"/>
    <property type="match status" value="1"/>
</dbReference>
<keyword evidence="2 3" id="KW-0175">Coiled coil</keyword>
<evidence type="ECO:0000256" key="4">
    <source>
        <dbReference type="SAM" id="MobiDB-lite"/>
    </source>
</evidence>
<evidence type="ECO:0000256" key="3">
    <source>
        <dbReference type="SAM" id="Coils"/>
    </source>
</evidence>
<proteinExistence type="inferred from homology"/>
<dbReference type="PANTHER" id="PTHR12186:SF2">
    <property type="entry name" value="FGFR1 ONCOGENE PARTNER 2 HOMOLOG"/>
    <property type="match status" value="1"/>
</dbReference>